<sequence length="935" mass="104770">MSVKLQSITNIICVIFNICVFHVFHSGEARVLTEAPAGPLYRVVGSPLYISCNVSGFVSESLQKEFEFRIVKPAKPDFEINIISTRDQSFSYAMYLSRVNNKNIIVNRLSPNSVLFEIKSLQKDDEGEYECTVINVESVYMGTYSAKTTVKVIDNSLSVSSHDATTMSYNEGDALTLTCQASSNTIQHTHLSFAWYLRRDGEDSAEIISLDRDFTLSAGQGFERRYQDGLIRLDKTEEATYWLKVAQLQLSDHGRIYCQAQEWIQDPDRSWYCITHKNTSSLVVRISAQQSVLHEGQELSLSCNIDTEKLKERFFSVAWLRENVELAQIGPTGILSVGSEYSGREKVGELKAARTGDRDYRLTLQPVRTEDQGEYICRAWPQERGQDGAFTRGAAQDSSSQLVTISVTVNMKGSLSVNEGDRLKLICQVDGVKGQLSVTWQHKPASTSTAQFTNVISLSQEGVMEKEGEFKSRKVTAARPSPGSFTLELDEVTPSDSGVYQCTVSEWKTSSKTSSHSQTAAVTVMSTDALVKVSLKSRNTRVTIGENVELMCQVRGPQMPVTVTWSLQRDATTLDNILTMYYDGSISWSGDQRRYQLKVENQKMQVMHYLLINGATLREAGSYQCSVSVFLHNILTFCLSSHIKLALTSPANLKASISTDIELKCSVAKKSSASSRYAVTWKFQHQAENKVIVSSDKDAVVTFGPQLDLRLRQRISTRNSQGPSFALLIRQAEVSENGSYTCEVAEWLQDPNGHWQQKASKKAGPVALTVNVTGMITSFTGSQISKESRQRPIFTSYRNCTLQDRSEKDYQLRFYRPLPNLFNLTVLRPVPENSGLYFCEVEEWLPSLSHGWRKVAVEKSKYLAVNVYSDEADSKTQCKSDTWMWILAALLVCLLLVILVLMLKMCWPKISGGKKPVPSLWTEQLPLDNKPSAED</sequence>
<dbReference type="SUPFAM" id="SSF48726">
    <property type="entry name" value="Immunoglobulin"/>
    <property type="match status" value="6"/>
</dbReference>
<dbReference type="PANTHER" id="PTHR12207">
    <property type="entry name" value="V-SET AND TRANSMEMBRANE DOMAIN-CONTAINING PROTEIN"/>
    <property type="match status" value="1"/>
</dbReference>
<dbReference type="Gene3D" id="2.60.40.10">
    <property type="entry name" value="Immunoglobulins"/>
    <property type="match status" value="6"/>
</dbReference>
<feature type="domain" description="Ig-like" evidence="10">
    <location>
        <begin position="531"/>
        <end position="628"/>
    </location>
</feature>
<keyword evidence="6 9" id="KW-0472">Membrane</keyword>
<dbReference type="Pfam" id="PF13927">
    <property type="entry name" value="Ig_3"/>
    <property type="match status" value="1"/>
</dbReference>
<evidence type="ECO:0000256" key="3">
    <source>
        <dbReference type="ARBA" id="ARBA00022729"/>
    </source>
</evidence>
<dbReference type="InterPro" id="IPR013783">
    <property type="entry name" value="Ig-like_fold"/>
</dbReference>
<evidence type="ECO:0000256" key="7">
    <source>
        <dbReference type="ARBA" id="ARBA00023157"/>
    </source>
</evidence>
<evidence type="ECO:0000256" key="2">
    <source>
        <dbReference type="ARBA" id="ARBA00022692"/>
    </source>
</evidence>
<dbReference type="Proteomes" id="UP000265040">
    <property type="component" value="Chromosome 21"/>
</dbReference>
<feature type="domain" description="Ig-like" evidence="10">
    <location>
        <begin position="405"/>
        <end position="523"/>
    </location>
</feature>
<evidence type="ECO:0000256" key="5">
    <source>
        <dbReference type="ARBA" id="ARBA00022989"/>
    </source>
</evidence>
<organism evidence="11 12">
    <name type="scientific">Anabas testudineus</name>
    <name type="common">Climbing perch</name>
    <name type="synonym">Anthias testudineus</name>
    <dbReference type="NCBI Taxonomy" id="64144"/>
    <lineage>
        <taxon>Eukaryota</taxon>
        <taxon>Metazoa</taxon>
        <taxon>Chordata</taxon>
        <taxon>Craniata</taxon>
        <taxon>Vertebrata</taxon>
        <taxon>Euteleostomi</taxon>
        <taxon>Actinopterygii</taxon>
        <taxon>Neopterygii</taxon>
        <taxon>Teleostei</taxon>
        <taxon>Neoteleostei</taxon>
        <taxon>Acanthomorphata</taxon>
        <taxon>Anabantaria</taxon>
        <taxon>Anabantiformes</taxon>
        <taxon>Anabantoidei</taxon>
        <taxon>Anabantidae</taxon>
        <taxon>Anabas</taxon>
    </lineage>
</organism>
<protein>
    <recommendedName>
        <fullName evidence="10">Ig-like domain-containing protein</fullName>
    </recommendedName>
</protein>
<feature type="transmembrane region" description="Helical" evidence="9">
    <location>
        <begin position="883"/>
        <end position="903"/>
    </location>
</feature>
<dbReference type="GO" id="GO:0016020">
    <property type="term" value="C:membrane"/>
    <property type="evidence" value="ECO:0007669"/>
    <property type="project" value="UniProtKB-SubCell"/>
</dbReference>
<accession>A0A7N6BYE0</accession>
<dbReference type="SMART" id="SM00408">
    <property type="entry name" value="IGc2"/>
    <property type="match status" value="4"/>
</dbReference>
<dbReference type="InterPro" id="IPR007110">
    <property type="entry name" value="Ig-like_dom"/>
</dbReference>
<reference evidence="11" key="3">
    <citation type="submission" date="2025-09" db="UniProtKB">
        <authorList>
            <consortium name="Ensembl"/>
        </authorList>
    </citation>
    <scope>IDENTIFICATION</scope>
</reference>
<dbReference type="InterPro" id="IPR003599">
    <property type="entry name" value="Ig_sub"/>
</dbReference>
<dbReference type="FunFam" id="2.60.40.10:FF:000191">
    <property type="entry name" value="Immunoglobulin superfamily member 3"/>
    <property type="match status" value="1"/>
</dbReference>
<dbReference type="Pfam" id="PF07686">
    <property type="entry name" value="V-set"/>
    <property type="match status" value="3"/>
</dbReference>
<evidence type="ECO:0000256" key="6">
    <source>
        <dbReference type="ARBA" id="ARBA00023136"/>
    </source>
</evidence>
<keyword evidence="2 9" id="KW-0812">Transmembrane</keyword>
<comment type="subcellular location">
    <subcellularLocation>
        <location evidence="1">Membrane</location>
        <topology evidence="1">Single-pass type I membrane protein</topology>
    </subcellularLocation>
</comment>
<evidence type="ECO:0000313" key="11">
    <source>
        <dbReference type="Ensembl" id="ENSATEP00000070689.1"/>
    </source>
</evidence>
<keyword evidence="3" id="KW-0732">Signal</keyword>
<dbReference type="SMART" id="SM00406">
    <property type="entry name" value="IGv"/>
    <property type="match status" value="6"/>
</dbReference>
<feature type="domain" description="Ig-like" evidence="10">
    <location>
        <begin position="280"/>
        <end position="379"/>
    </location>
</feature>
<evidence type="ECO:0000259" key="10">
    <source>
        <dbReference type="PROSITE" id="PS50835"/>
    </source>
</evidence>
<dbReference type="InterPro" id="IPR036179">
    <property type="entry name" value="Ig-like_dom_sf"/>
</dbReference>
<dbReference type="SMART" id="SM00409">
    <property type="entry name" value="IG"/>
    <property type="match status" value="6"/>
</dbReference>
<evidence type="ECO:0000313" key="12">
    <source>
        <dbReference type="Proteomes" id="UP000265040"/>
    </source>
</evidence>
<dbReference type="CDD" id="cd00099">
    <property type="entry name" value="IgV"/>
    <property type="match status" value="1"/>
</dbReference>
<dbReference type="InterPro" id="IPR051102">
    <property type="entry name" value="IgSF_V-set/TM_domain"/>
</dbReference>
<evidence type="ECO:0000256" key="4">
    <source>
        <dbReference type="ARBA" id="ARBA00022737"/>
    </source>
</evidence>
<feature type="domain" description="Ig-like" evidence="10">
    <location>
        <begin position="45"/>
        <end position="149"/>
    </location>
</feature>
<dbReference type="AlphaFoldDB" id="A0A7N6BYE0"/>
<keyword evidence="4" id="KW-0677">Repeat</keyword>
<dbReference type="GeneTree" id="ENSGT00940000155177"/>
<evidence type="ECO:0000256" key="8">
    <source>
        <dbReference type="ARBA" id="ARBA00023319"/>
    </source>
</evidence>
<keyword evidence="8" id="KW-0393">Immunoglobulin domain</keyword>
<feature type="domain" description="Ig-like" evidence="10">
    <location>
        <begin position="155"/>
        <end position="261"/>
    </location>
</feature>
<dbReference type="PANTHER" id="PTHR12207:SF25">
    <property type="entry name" value="IMMUNOGLOBULIN SUPERFAMILY MEMBER 2"/>
    <property type="match status" value="1"/>
</dbReference>
<keyword evidence="12" id="KW-1185">Reference proteome</keyword>
<dbReference type="InterPro" id="IPR003598">
    <property type="entry name" value="Ig_sub2"/>
</dbReference>
<dbReference type="InterPro" id="IPR013106">
    <property type="entry name" value="Ig_V-set"/>
</dbReference>
<keyword evidence="5 9" id="KW-1133">Transmembrane helix</keyword>
<proteinExistence type="predicted"/>
<keyword evidence="7" id="KW-1015">Disulfide bond</keyword>
<reference evidence="11" key="2">
    <citation type="submission" date="2025-08" db="UniProtKB">
        <authorList>
            <consortium name="Ensembl"/>
        </authorList>
    </citation>
    <scope>IDENTIFICATION</scope>
</reference>
<feature type="domain" description="Ig-like" evidence="10">
    <location>
        <begin position="643"/>
        <end position="760"/>
    </location>
</feature>
<dbReference type="PROSITE" id="PS50835">
    <property type="entry name" value="IG_LIKE"/>
    <property type="match status" value="6"/>
</dbReference>
<evidence type="ECO:0000256" key="1">
    <source>
        <dbReference type="ARBA" id="ARBA00004479"/>
    </source>
</evidence>
<reference evidence="11" key="1">
    <citation type="submission" date="2021-04" db="EMBL/GenBank/DDBJ databases">
        <authorList>
            <consortium name="Wellcome Sanger Institute Data Sharing"/>
        </authorList>
    </citation>
    <scope>NUCLEOTIDE SEQUENCE [LARGE SCALE GENOMIC DNA]</scope>
</reference>
<dbReference type="FunFam" id="2.60.40.10:FF:000491">
    <property type="entry name" value="Immunoglobulin superfamily, member 3"/>
    <property type="match status" value="1"/>
</dbReference>
<name>A0A7N6BYE0_ANATE</name>
<dbReference type="Ensembl" id="ENSATET00000053155.1">
    <property type="protein sequence ID" value="ENSATEP00000070689.1"/>
    <property type="gene ID" value="ENSATEG00000012821.2"/>
</dbReference>
<evidence type="ECO:0000256" key="9">
    <source>
        <dbReference type="SAM" id="Phobius"/>
    </source>
</evidence>